<dbReference type="PROSITE" id="PS00583">
    <property type="entry name" value="PFKB_KINASES_1"/>
    <property type="match status" value="1"/>
</dbReference>
<dbReference type="InterPro" id="IPR029056">
    <property type="entry name" value="Ribokinase-like"/>
</dbReference>
<keyword evidence="5" id="KW-0067">ATP-binding</keyword>
<dbReference type="CDD" id="cd01164">
    <property type="entry name" value="FruK_PfkB_like"/>
    <property type="match status" value="1"/>
</dbReference>
<evidence type="ECO:0000256" key="2">
    <source>
        <dbReference type="ARBA" id="ARBA00022679"/>
    </source>
</evidence>
<gene>
    <name evidence="8" type="ORF">P5G59_05330</name>
</gene>
<keyword evidence="3" id="KW-0547">Nucleotide-binding</keyword>
<evidence type="ECO:0000256" key="6">
    <source>
        <dbReference type="PIRNR" id="PIRNR000535"/>
    </source>
</evidence>
<dbReference type="RefSeq" id="WP_301216711.1">
    <property type="nucleotide sequence ID" value="NZ_JAROCB010000001.1"/>
</dbReference>
<accession>A0ABT8IUR4</accession>
<keyword evidence="9" id="KW-1185">Reference proteome</keyword>
<evidence type="ECO:0000256" key="1">
    <source>
        <dbReference type="ARBA" id="ARBA00010688"/>
    </source>
</evidence>
<dbReference type="NCBIfam" id="TIGR03168">
    <property type="entry name" value="1-PFK"/>
    <property type="match status" value="1"/>
</dbReference>
<evidence type="ECO:0000256" key="5">
    <source>
        <dbReference type="ARBA" id="ARBA00022840"/>
    </source>
</evidence>
<organism evidence="8 9">
    <name type="scientific">Leifsonia virtsii</name>
    <dbReference type="NCBI Taxonomy" id="3035915"/>
    <lineage>
        <taxon>Bacteria</taxon>
        <taxon>Bacillati</taxon>
        <taxon>Actinomycetota</taxon>
        <taxon>Actinomycetes</taxon>
        <taxon>Micrococcales</taxon>
        <taxon>Microbacteriaceae</taxon>
        <taxon>Leifsonia</taxon>
    </lineage>
</organism>
<feature type="domain" description="Carbohydrate kinase PfkB" evidence="7">
    <location>
        <begin position="36"/>
        <end position="305"/>
    </location>
</feature>
<dbReference type="PANTHER" id="PTHR46566">
    <property type="entry name" value="1-PHOSPHOFRUCTOKINASE-RELATED"/>
    <property type="match status" value="1"/>
</dbReference>
<evidence type="ECO:0000313" key="9">
    <source>
        <dbReference type="Proteomes" id="UP001174210"/>
    </source>
</evidence>
<reference evidence="8" key="1">
    <citation type="submission" date="2023-03" db="EMBL/GenBank/DDBJ databases">
        <title>MT1 and MT2 Draft Genomes of Novel Species.</title>
        <authorList>
            <person name="Venkateswaran K."/>
        </authorList>
    </citation>
    <scope>NUCLEOTIDE SEQUENCE</scope>
    <source>
        <strain evidence="8">F6_8S_P_1A</strain>
    </source>
</reference>
<dbReference type="Gene3D" id="3.40.1190.20">
    <property type="match status" value="1"/>
</dbReference>
<sequence length="320" mass="32608">MEQHPVDARPVRQILTVTLNPALDISASTQDVVSEHKLRCTGSRLDPGGGGVNVSRVIHRLGGRSLALYTAGGAIGEAYRRLVDAERVPSVVVPIAGQTRQSLSVEERATGAQYRFVLEGPTLSEEEWGACLDVIGQTVAPGGFLVASGSLPPGVPADFYARAVRLAKEAGADCIVDASGPALGAALAEGVFAVAPSGRELEQLAGAPLPTPDDRIEAATALAADGSARYVALTLGADGAVLVSAEGVLRLAAPVVEVVSAVGAGDAFVAGFVLRLAQSRSVEAAFRAAVAAGTAAVITPATALCDRADVERFEAVLDRG</sequence>
<dbReference type="PANTHER" id="PTHR46566:SF2">
    <property type="entry name" value="ATP-DEPENDENT 6-PHOSPHOFRUCTOKINASE ISOZYME 2"/>
    <property type="match status" value="1"/>
</dbReference>
<dbReference type="InterPro" id="IPR011611">
    <property type="entry name" value="PfkB_dom"/>
</dbReference>
<evidence type="ECO:0000256" key="3">
    <source>
        <dbReference type="ARBA" id="ARBA00022741"/>
    </source>
</evidence>
<protein>
    <submittedName>
        <fullName evidence="8">1-phosphofructokinase family hexose kinase</fullName>
    </submittedName>
</protein>
<comment type="similarity">
    <text evidence="1">Belongs to the carbohydrate kinase PfkB family.</text>
</comment>
<proteinExistence type="inferred from homology"/>
<comment type="caution">
    <text evidence="8">The sequence shown here is derived from an EMBL/GenBank/DDBJ whole genome shotgun (WGS) entry which is preliminary data.</text>
</comment>
<keyword evidence="4" id="KW-0418">Kinase</keyword>
<name>A0ABT8IUR4_9MICO</name>
<dbReference type="EMBL" id="JAROCB010000001">
    <property type="protein sequence ID" value="MDN4596554.1"/>
    <property type="molecule type" value="Genomic_DNA"/>
</dbReference>
<evidence type="ECO:0000313" key="8">
    <source>
        <dbReference type="EMBL" id="MDN4596554.1"/>
    </source>
</evidence>
<dbReference type="Proteomes" id="UP001174210">
    <property type="component" value="Unassembled WGS sequence"/>
</dbReference>
<dbReference type="InterPro" id="IPR002173">
    <property type="entry name" value="Carboh/pur_kinase_PfkB_CS"/>
</dbReference>
<keyword evidence="2 6" id="KW-0808">Transferase</keyword>
<evidence type="ECO:0000256" key="4">
    <source>
        <dbReference type="ARBA" id="ARBA00022777"/>
    </source>
</evidence>
<dbReference type="Pfam" id="PF00294">
    <property type="entry name" value="PfkB"/>
    <property type="match status" value="1"/>
</dbReference>
<evidence type="ECO:0000259" key="7">
    <source>
        <dbReference type="Pfam" id="PF00294"/>
    </source>
</evidence>
<dbReference type="SUPFAM" id="SSF53613">
    <property type="entry name" value="Ribokinase-like"/>
    <property type="match status" value="1"/>
</dbReference>
<dbReference type="InterPro" id="IPR017583">
    <property type="entry name" value="Tagatose/fructose_Pkinase"/>
</dbReference>
<dbReference type="PIRSF" id="PIRSF000535">
    <property type="entry name" value="1PFK/6PFK/LacC"/>
    <property type="match status" value="1"/>
</dbReference>